<accession>A0A934W1M9</accession>
<dbReference type="RefSeq" id="WP_200592136.1">
    <property type="nucleotide sequence ID" value="NZ_JAEPBG010000004.1"/>
</dbReference>
<evidence type="ECO:0000313" key="3">
    <source>
        <dbReference type="Proteomes" id="UP000622890"/>
    </source>
</evidence>
<evidence type="ECO:0000313" key="2">
    <source>
        <dbReference type="EMBL" id="MBK4735371.1"/>
    </source>
</evidence>
<feature type="chain" id="PRO_5037367869" evidence="1">
    <location>
        <begin position="22"/>
        <end position="254"/>
    </location>
</feature>
<protein>
    <submittedName>
        <fullName evidence="2">Transporter</fullName>
    </submittedName>
</protein>
<organism evidence="2 3">
    <name type="scientific">Noviherbaspirillum pedocola</name>
    <dbReference type="NCBI Taxonomy" id="2801341"/>
    <lineage>
        <taxon>Bacteria</taxon>
        <taxon>Pseudomonadati</taxon>
        <taxon>Pseudomonadota</taxon>
        <taxon>Betaproteobacteria</taxon>
        <taxon>Burkholderiales</taxon>
        <taxon>Oxalobacteraceae</taxon>
        <taxon>Noviherbaspirillum</taxon>
    </lineage>
</organism>
<sequence>MIAAKGLVAAVLAVVVSLSWAEENTGVTPYRPSLSNPAQLPKPGQLELEFGGLHSKTGNAREDSLPYLLKLGFSKEWGILIGGEAYVWSRDEEGSREHGVGDTSFILKRAFIVNSKTAFGLELDAKVPTAKEAIGSGKAEYTLNGIYSQDMGSMHLDANLNTTRVGVIEPGTARMQTGLSASLSMPLVKGWRGVTELSGTRRSGTPTTAQLLAAVVYNPSKWYAIDVGMAKGLTSKSQDWSIFSGFVIPIARLW</sequence>
<gene>
    <name evidence="2" type="ORF">JJB74_12170</name>
</gene>
<dbReference type="AlphaFoldDB" id="A0A934W1M9"/>
<keyword evidence="3" id="KW-1185">Reference proteome</keyword>
<feature type="signal peptide" evidence="1">
    <location>
        <begin position="1"/>
        <end position="21"/>
    </location>
</feature>
<evidence type="ECO:0000256" key="1">
    <source>
        <dbReference type="SAM" id="SignalP"/>
    </source>
</evidence>
<name>A0A934W1M9_9BURK</name>
<reference evidence="2" key="1">
    <citation type="submission" date="2021-01" db="EMBL/GenBank/DDBJ databases">
        <title>Genome sequence of strain Noviherbaspirillum sp. DKR-6.</title>
        <authorList>
            <person name="Chaudhary D.K."/>
        </authorList>
    </citation>
    <scope>NUCLEOTIDE SEQUENCE</scope>
    <source>
        <strain evidence="2">DKR-6</strain>
    </source>
</reference>
<dbReference type="Proteomes" id="UP000622890">
    <property type="component" value="Unassembled WGS sequence"/>
</dbReference>
<proteinExistence type="predicted"/>
<keyword evidence="1" id="KW-0732">Signal</keyword>
<comment type="caution">
    <text evidence="2">The sequence shown here is derived from an EMBL/GenBank/DDBJ whole genome shotgun (WGS) entry which is preliminary data.</text>
</comment>
<dbReference type="EMBL" id="JAEPBG010000004">
    <property type="protein sequence ID" value="MBK4735371.1"/>
    <property type="molecule type" value="Genomic_DNA"/>
</dbReference>